<feature type="compositionally biased region" description="Basic and acidic residues" evidence="1">
    <location>
        <begin position="616"/>
        <end position="633"/>
    </location>
</feature>
<accession>A0ABP0CNP0</accession>
<feature type="region of interest" description="Disordered" evidence="1">
    <location>
        <begin position="343"/>
        <end position="633"/>
    </location>
</feature>
<comment type="caution">
    <text evidence="2">The sequence shown here is derived from an EMBL/GenBank/DDBJ whole genome shotgun (WGS) entry which is preliminary data.</text>
</comment>
<feature type="compositionally biased region" description="Low complexity" evidence="1">
    <location>
        <begin position="414"/>
        <end position="425"/>
    </location>
</feature>
<evidence type="ECO:0000313" key="2">
    <source>
        <dbReference type="EMBL" id="CAK7232981.1"/>
    </source>
</evidence>
<feature type="compositionally biased region" description="Acidic residues" evidence="1">
    <location>
        <begin position="496"/>
        <end position="505"/>
    </location>
</feature>
<sequence length="633" mass="70127">MPAAPTAAPTTPAKPTPTRVARAPPAAPAEPLKAKLATADEGYTRLHITPFDADLLSVVVPASARPDARNVSFHNLQTFPEKRYGFVDLPTETAERLRRKLNGAVLKGVKLRIEPARQTPQDNEAAAMAKDKKDGRKELTAEEQKLKDDARAARREKKRAEKERAKKGKLQSSHEEVVGVQLEPGRQVKRGWTVPDAPEEKKSGWTTKDKSKTKDKKEDKKKRTGERSEYTEGPECLFKTILPANKAPKKNNTNDGDELDERALKRKRKEEKKAREVVVHEFAHWQRIPTFLASASGGSSSANLEYVEGKGWVDESTGEVVQPLKSTRPVAVTGLITKEAQLAKRAKLDAAAAARAKAEKEAAQEEESETSDSGSDTSSSEDTSSDEEEDESEDEKVDEDKPLPSAEADEHQQPSSPTRPRSSGSANLTIKIPPPPSFGQTPSTPAPKPKKEVHPLEALYKRAKPEGDKEDKKTTKSTTETAADQPFSFFGGLNNDDIEEEEDAMDVVAPENAVADDADALQPPMTPFGRAEFEWRNVRSAAPTPDTAHPNRMSNFKWPTPGGYDEEDDDEEDEEEDNDEKAGEKSGKPGEGDFQSWFWDNRGDLNRSWKRRRKTAAKDKRYRDNKARAERAI</sequence>
<feature type="region of interest" description="Disordered" evidence="1">
    <location>
        <begin position="1"/>
        <end position="32"/>
    </location>
</feature>
<feature type="compositionally biased region" description="Basic and acidic residues" evidence="1">
    <location>
        <begin position="449"/>
        <end position="474"/>
    </location>
</feature>
<feature type="compositionally biased region" description="Basic and acidic residues" evidence="1">
    <location>
        <begin position="198"/>
        <end position="218"/>
    </location>
</feature>
<gene>
    <name evidence="2" type="ORF">SEUCBS140593_008447</name>
</gene>
<proteinExistence type="predicted"/>
<reference evidence="2 3" key="1">
    <citation type="submission" date="2024-01" db="EMBL/GenBank/DDBJ databases">
        <authorList>
            <person name="Allen C."/>
            <person name="Tagirdzhanova G."/>
        </authorList>
    </citation>
    <scope>NUCLEOTIDE SEQUENCE [LARGE SCALE GENOMIC DNA]</scope>
</reference>
<feature type="region of interest" description="Disordered" evidence="1">
    <location>
        <begin position="115"/>
        <end position="275"/>
    </location>
</feature>
<protein>
    <recommendedName>
        <fullName evidence="4">Suppressor protein srp40</fullName>
    </recommendedName>
</protein>
<keyword evidence="3" id="KW-1185">Reference proteome</keyword>
<feature type="compositionally biased region" description="Basic and acidic residues" evidence="1">
    <location>
        <begin position="398"/>
        <end position="412"/>
    </location>
</feature>
<organism evidence="2 3">
    <name type="scientific">Sporothrix eucalyptigena</name>
    <dbReference type="NCBI Taxonomy" id="1812306"/>
    <lineage>
        <taxon>Eukaryota</taxon>
        <taxon>Fungi</taxon>
        <taxon>Dikarya</taxon>
        <taxon>Ascomycota</taxon>
        <taxon>Pezizomycotina</taxon>
        <taxon>Sordariomycetes</taxon>
        <taxon>Sordariomycetidae</taxon>
        <taxon>Ophiostomatales</taxon>
        <taxon>Ophiostomataceae</taxon>
        <taxon>Sporothrix</taxon>
    </lineage>
</organism>
<name>A0ABP0CNP0_9PEZI</name>
<feature type="compositionally biased region" description="Basic and acidic residues" evidence="1">
    <location>
        <begin position="129"/>
        <end position="164"/>
    </location>
</feature>
<dbReference type="Proteomes" id="UP001642482">
    <property type="component" value="Unassembled WGS sequence"/>
</dbReference>
<evidence type="ECO:0000256" key="1">
    <source>
        <dbReference type="SAM" id="MobiDB-lite"/>
    </source>
</evidence>
<evidence type="ECO:0000313" key="3">
    <source>
        <dbReference type="Proteomes" id="UP001642482"/>
    </source>
</evidence>
<feature type="compositionally biased region" description="Low complexity" evidence="1">
    <location>
        <begin position="371"/>
        <end position="382"/>
    </location>
</feature>
<dbReference type="EMBL" id="CAWUHD010000117">
    <property type="protein sequence ID" value="CAK7232981.1"/>
    <property type="molecule type" value="Genomic_DNA"/>
</dbReference>
<feature type="compositionally biased region" description="Basic and acidic residues" evidence="1">
    <location>
        <begin position="580"/>
        <end position="591"/>
    </location>
</feature>
<evidence type="ECO:0008006" key="4">
    <source>
        <dbReference type="Google" id="ProtNLM"/>
    </source>
</evidence>
<feature type="compositionally biased region" description="Acidic residues" evidence="1">
    <location>
        <begin position="564"/>
        <end position="579"/>
    </location>
</feature>
<feature type="compositionally biased region" description="Acidic residues" evidence="1">
    <location>
        <begin position="383"/>
        <end position="397"/>
    </location>
</feature>